<dbReference type="InterPro" id="IPR002575">
    <property type="entry name" value="Aminoglycoside_PTrfase"/>
</dbReference>
<dbReference type="Gene3D" id="3.90.1200.10">
    <property type="match status" value="1"/>
</dbReference>
<accession>A0A9P9WXD9</accession>
<dbReference type="Pfam" id="PF01636">
    <property type="entry name" value="APH"/>
    <property type="match status" value="1"/>
</dbReference>
<dbReference type="AlphaFoldDB" id="A0A9P9WXD9"/>
<feature type="domain" description="Aminoglycoside phosphotransferase" evidence="2">
    <location>
        <begin position="77"/>
        <end position="273"/>
    </location>
</feature>
<dbReference type="EMBL" id="JAFIMR010000002">
    <property type="protein sequence ID" value="KAI1881023.1"/>
    <property type="molecule type" value="Genomic_DNA"/>
</dbReference>
<comment type="caution">
    <text evidence="3">The sequence shown here is derived from an EMBL/GenBank/DDBJ whole genome shotgun (WGS) entry which is preliminary data.</text>
</comment>
<gene>
    <name evidence="3" type="ORF">JX265_001263</name>
</gene>
<feature type="compositionally biased region" description="Pro residues" evidence="1">
    <location>
        <begin position="1"/>
        <end position="11"/>
    </location>
</feature>
<feature type="region of interest" description="Disordered" evidence="1">
    <location>
        <begin position="1"/>
        <end position="35"/>
    </location>
</feature>
<proteinExistence type="predicted"/>
<dbReference type="PANTHER" id="PTHR21310">
    <property type="entry name" value="AMINOGLYCOSIDE PHOSPHOTRANSFERASE-RELATED-RELATED"/>
    <property type="match status" value="1"/>
</dbReference>
<dbReference type="SUPFAM" id="SSF56112">
    <property type="entry name" value="Protein kinase-like (PK-like)"/>
    <property type="match status" value="1"/>
</dbReference>
<dbReference type="Proteomes" id="UP000829685">
    <property type="component" value="Unassembled WGS sequence"/>
</dbReference>
<evidence type="ECO:0000313" key="3">
    <source>
        <dbReference type="EMBL" id="KAI1881023.1"/>
    </source>
</evidence>
<protein>
    <recommendedName>
        <fullName evidence="2">Aminoglycoside phosphotransferase domain-containing protein</fullName>
    </recommendedName>
</protein>
<dbReference type="InterPro" id="IPR011009">
    <property type="entry name" value="Kinase-like_dom_sf"/>
</dbReference>
<evidence type="ECO:0000313" key="4">
    <source>
        <dbReference type="Proteomes" id="UP000829685"/>
    </source>
</evidence>
<sequence>MARPQLPTPPPEDGDHQAADQQQTSPPYPSPSPLDIHLIPAPPDLSAYPQIGHRPRFARLYRLPDGTVVKTGRLVRPTEARTLAFVRRRTTVPVPAARGCWRDPATGHWCLRMDGVAGALLADVYELLGAGARRRVAAQLRGFVAQMRALETGPGGPDRIAAVDGEPARDVMLQLHQAVYSSETAFRRHIVDGFLDRTLDASHRLLGLRPAAADQGFVFTHGDLTPRNVVVDEDGRVTGILDWSQAGYYPAYWEYAKACCYPRVMRDRGDGELEYVESGFVVDGMPDVILPWRYPTEAAVLKEAYEKAF</sequence>
<evidence type="ECO:0000256" key="1">
    <source>
        <dbReference type="SAM" id="MobiDB-lite"/>
    </source>
</evidence>
<reference evidence="3" key="1">
    <citation type="submission" date="2021-03" db="EMBL/GenBank/DDBJ databases">
        <title>Revisited historic fungal species revealed as producer of novel bioactive compounds through whole genome sequencing and comparative genomics.</title>
        <authorList>
            <person name="Vignolle G.A."/>
            <person name="Hochenegger N."/>
            <person name="Mach R.L."/>
            <person name="Mach-Aigner A.R."/>
            <person name="Javad Rahimi M."/>
            <person name="Salim K.A."/>
            <person name="Chan C.M."/>
            <person name="Lim L.B.L."/>
            <person name="Cai F."/>
            <person name="Druzhinina I.S."/>
            <person name="U'Ren J.M."/>
            <person name="Derntl C."/>
        </authorList>
    </citation>
    <scope>NUCLEOTIDE SEQUENCE</scope>
    <source>
        <strain evidence="3">TUCIM 5799</strain>
    </source>
</reference>
<dbReference type="InterPro" id="IPR051678">
    <property type="entry name" value="AGP_Transferase"/>
</dbReference>
<organism evidence="3 4">
    <name type="scientific">Neoarthrinium moseri</name>
    <dbReference type="NCBI Taxonomy" id="1658444"/>
    <lineage>
        <taxon>Eukaryota</taxon>
        <taxon>Fungi</taxon>
        <taxon>Dikarya</taxon>
        <taxon>Ascomycota</taxon>
        <taxon>Pezizomycotina</taxon>
        <taxon>Sordariomycetes</taxon>
        <taxon>Xylariomycetidae</taxon>
        <taxon>Amphisphaeriales</taxon>
        <taxon>Apiosporaceae</taxon>
        <taxon>Neoarthrinium</taxon>
    </lineage>
</organism>
<name>A0A9P9WXD9_9PEZI</name>
<dbReference type="PANTHER" id="PTHR21310:SF15">
    <property type="entry name" value="AMINOGLYCOSIDE PHOSPHOTRANSFERASE DOMAIN-CONTAINING PROTEIN"/>
    <property type="match status" value="1"/>
</dbReference>
<evidence type="ECO:0000259" key="2">
    <source>
        <dbReference type="Pfam" id="PF01636"/>
    </source>
</evidence>
<keyword evidence="4" id="KW-1185">Reference proteome</keyword>